<gene>
    <name evidence="2" type="ORF">F1C12_03010</name>
</gene>
<protein>
    <submittedName>
        <fullName evidence="2">CGNR zinc finger domain-containing protein</fullName>
    </submittedName>
</protein>
<dbReference type="RefSeq" id="WP_185277372.1">
    <property type="nucleotide sequence ID" value="NZ_CP043641.1"/>
</dbReference>
<accession>A0A7G6Y6T9</accession>
<evidence type="ECO:0000259" key="1">
    <source>
        <dbReference type="Pfam" id="PF11706"/>
    </source>
</evidence>
<proteinExistence type="predicted"/>
<dbReference type="Gene3D" id="1.10.3300.10">
    <property type="entry name" value="Jann2411-like domain"/>
    <property type="match status" value="1"/>
</dbReference>
<sequence>MRTNEPELGADYLVAFLNTLDVEEGADALGDAAGFAAWAGEHGVEPGDLAETRRVRDALRNVIDGEEAELPSVSLTTACGERSVGLSARTAGEAAVASSVVLSIQGKLGRVKLCGGEDCRWAFYDSSRNGSRQWCSMEVCGNRQKARSYRARRDEHADS</sequence>
<dbReference type="PANTHER" id="PTHR35525">
    <property type="entry name" value="BLL6575 PROTEIN"/>
    <property type="match status" value="1"/>
</dbReference>
<dbReference type="PANTHER" id="PTHR35525:SF3">
    <property type="entry name" value="BLL6575 PROTEIN"/>
    <property type="match status" value="1"/>
</dbReference>
<organism evidence="2 3">
    <name type="scientific">Leifsonia shinshuensis</name>
    <dbReference type="NCBI Taxonomy" id="150026"/>
    <lineage>
        <taxon>Bacteria</taxon>
        <taxon>Bacillati</taxon>
        <taxon>Actinomycetota</taxon>
        <taxon>Actinomycetes</taxon>
        <taxon>Micrococcales</taxon>
        <taxon>Microbacteriaceae</taxon>
        <taxon>Leifsonia</taxon>
    </lineage>
</organism>
<dbReference type="Pfam" id="PF07336">
    <property type="entry name" value="ABATE"/>
    <property type="match status" value="1"/>
</dbReference>
<dbReference type="AlphaFoldDB" id="A0A7G6Y6T9"/>
<dbReference type="Pfam" id="PF11706">
    <property type="entry name" value="zf-CGNR"/>
    <property type="match status" value="1"/>
</dbReference>
<dbReference type="SUPFAM" id="SSF160904">
    <property type="entry name" value="Jann2411-like"/>
    <property type="match status" value="1"/>
</dbReference>
<dbReference type="InterPro" id="IPR021005">
    <property type="entry name" value="Znf_CGNR"/>
</dbReference>
<reference evidence="3" key="1">
    <citation type="submission" date="2019-09" db="EMBL/GenBank/DDBJ databases">
        <title>Antimicrobial potential of Antarctic Bacteria.</title>
        <authorList>
            <person name="Benaud N."/>
            <person name="Edwards R.J."/>
            <person name="Ferrari B.C."/>
        </authorList>
    </citation>
    <scope>NUCLEOTIDE SEQUENCE [LARGE SCALE GENOMIC DNA]</scope>
    <source>
        <strain evidence="3">INR9</strain>
    </source>
</reference>
<feature type="domain" description="Zinc finger CGNR" evidence="1">
    <location>
        <begin position="110"/>
        <end position="153"/>
    </location>
</feature>
<evidence type="ECO:0000313" key="2">
    <source>
        <dbReference type="EMBL" id="QNE34204.1"/>
    </source>
</evidence>
<dbReference type="KEGG" id="lse:F1C12_03010"/>
<dbReference type="EMBL" id="CP043641">
    <property type="protein sequence ID" value="QNE34204.1"/>
    <property type="molecule type" value="Genomic_DNA"/>
</dbReference>
<dbReference type="InterPro" id="IPR023286">
    <property type="entry name" value="ABATE_dom_sf"/>
</dbReference>
<evidence type="ECO:0000313" key="3">
    <source>
        <dbReference type="Proteomes" id="UP000515511"/>
    </source>
</evidence>
<name>A0A7G6Y6T9_9MICO</name>
<dbReference type="Proteomes" id="UP000515511">
    <property type="component" value="Chromosome"/>
</dbReference>
<dbReference type="InterPro" id="IPR010852">
    <property type="entry name" value="ABATE"/>
</dbReference>